<feature type="domain" description="C2H2-type" evidence="2">
    <location>
        <begin position="87"/>
        <end position="117"/>
    </location>
</feature>
<keyword evidence="1" id="KW-0479">Metal-binding</keyword>
<evidence type="ECO:0000256" key="1">
    <source>
        <dbReference type="PROSITE-ProRule" id="PRU00042"/>
    </source>
</evidence>
<dbReference type="GO" id="GO:0008270">
    <property type="term" value="F:zinc ion binding"/>
    <property type="evidence" value="ECO:0007669"/>
    <property type="project" value="UniProtKB-KW"/>
</dbReference>
<evidence type="ECO:0000259" key="2">
    <source>
        <dbReference type="PROSITE" id="PS50157"/>
    </source>
</evidence>
<accession>A0A0D0BBK5</accession>
<sequence>MAVPLDSTGSSFTHLPSWTECLITEDGKICAERLTAENYREHFAQAHKKGNSFECQWNGCGVTLAARHRLLTHLETHSELDLIRRKFCCDHPGCRRQFSRRDGLTRHEKAKHIAKNIEE</sequence>
<evidence type="ECO:0000313" key="3">
    <source>
        <dbReference type="EMBL" id="KIK61100.1"/>
    </source>
</evidence>
<name>A0A0D0BBK5_9AGAR</name>
<protein>
    <recommendedName>
        <fullName evidence="2">C2H2-type domain-containing protein</fullName>
    </recommendedName>
</protein>
<dbReference type="Proteomes" id="UP000053593">
    <property type="component" value="Unassembled WGS sequence"/>
</dbReference>
<evidence type="ECO:0000313" key="4">
    <source>
        <dbReference type="Proteomes" id="UP000053593"/>
    </source>
</evidence>
<proteinExistence type="predicted"/>
<dbReference type="EMBL" id="KN834772">
    <property type="protein sequence ID" value="KIK61100.1"/>
    <property type="molecule type" value="Genomic_DNA"/>
</dbReference>
<feature type="domain" description="C2H2-type" evidence="2">
    <location>
        <begin position="53"/>
        <end position="78"/>
    </location>
</feature>
<gene>
    <name evidence="3" type="ORF">GYMLUDRAFT_588826</name>
</gene>
<keyword evidence="1" id="KW-0863">Zinc-finger</keyword>
<dbReference type="AlphaFoldDB" id="A0A0D0BBK5"/>
<dbReference type="Gene3D" id="3.30.160.60">
    <property type="entry name" value="Classic Zinc Finger"/>
    <property type="match status" value="2"/>
</dbReference>
<dbReference type="HOGENOM" id="CLU_2061758_0_0_1"/>
<reference evidence="3 4" key="1">
    <citation type="submission" date="2014-04" db="EMBL/GenBank/DDBJ databases">
        <title>Evolutionary Origins and Diversification of the Mycorrhizal Mutualists.</title>
        <authorList>
            <consortium name="DOE Joint Genome Institute"/>
            <consortium name="Mycorrhizal Genomics Consortium"/>
            <person name="Kohler A."/>
            <person name="Kuo A."/>
            <person name="Nagy L.G."/>
            <person name="Floudas D."/>
            <person name="Copeland A."/>
            <person name="Barry K.W."/>
            <person name="Cichocki N."/>
            <person name="Veneault-Fourrey C."/>
            <person name="LaButti K."/>
            <person name="Lindquist E.A."/>
            <person name="Lipzen A."/>
            <person name="Lundell T."/>
            <person name="Morin E."/>
            <person name="Murat C."/>
            <person name="Riley R."/>
            <person name="Ohm R."/>
            <person name="Sun H."/>
            <person name="Tunlid A."/>
            <person name="Henrissat B."/>
            <person name="Grigoriev I.V."/>
            <person name="Hibbett D.S."/>
            <person name="Martin F."/>
        </authorList>
    </citation>
    <scope>NUCLEOTIDE SEQUENCE [LARGE SCALE GENOMIC DNA]</scope>
    <source>
        <strain evidence="3 4">FD-317 M1</strain>
    </source>
</reference>
<dbReference type="PROSITE" id="PS50157">
    <property type="entry name" value="ZINC_FINGER_C2H2_2"/>
    <property type="match status" value="2"/>
</dbReference>
<dbReference type="SMART" id="SM00355">
    <property type="entry name" value="ZnF_C2H2"/>
    <property type="match status" value="2"/>
</dbReference>
<dbReference type="PROSITE" id="PS00028">
    <property type="entry name" value="ZINC_FINGER_C2H2_1"/>
    <property type="match status" value="2"/>
</dbReference>
<dbReference type="InterPro" id="IPR013087">
    <property type="entry name" value="Znf_C2H2_type"/>
</dbReference>
<keyword evidence="1" id="KW-0862">Zinc</keyword>
<keyword evidence="4" id="KW-1185">Reference proteome</keyword>
<dbReference type="OrthoDB" id="8117402at2759"/>
<organism evidence="3 4">
    <name type="scientific">Collybiopsis luxurians FD-317 M1</name>
    <dbReference type="NCBI Taxonomy" id="944289"/>
    <lineage>
        <taxon>Eukaryota</taxon>
        <taxon>Fungi</taxon>
        <taxon>Dikarya</taxon>
        <taxon>Basidiomycota</taxon>
        <taxon>Agaricomycotina</taxon>
        <taxon>Agaricomycetes</taxon>
        <taxon>Agaricomycetidae</taxon>
        <taxon>Agaricales</taxon>
        <taxon>Marasmiineae</taxon>
        <taxon>Omphalotaceae</taxon>
        <taxon>Collybiopsis</taxon>
        <taxon>Collybiopsis luxurians</taxon>
    </lineage>
</organism>